<feature type="region of interest" description="Disordered" evidence="1">
    <location>
        <begin position="545"/>
        <end position="564"/>
    </location>
</feature>
<evidence type="ECO:0000313" key="4">
    <source>
        <dbReference type="EMBL" id="MBF9002050.1"/>
    </source>
</evidence>
<reference evidence="4 5" key="1">
    <citation type="submission" date="2020-11" db="EMBL/GenBank/DDBJ databases">
        <title>Vibrio nitrifigilis sp. nov., a marine nitrogen-fixing bacterium isolated from the lagoon sediment of an islet inside an atoll.</title>
        <authorList>
            <person name="Wang L.-T."/>
            <person name="Shieh W.Y."/>
        </authorList>
    </citation>
    <scope>NUCLEOTIDE SEQUENCE [LARGE SCALE GENOMIC DNA]</scope>
    <source>
        <strain evidence="4 5">NFV-1</strain>
    </source>
</reference>
<feature type="compositionally biased region" description="Basic residues" evidence="1">
    <location>
        <begin position="545"/>
        <end position="556"/>
    </location>
</feature>
<feature type="compositionally biased region" description="Low complexity" evidence="1">
    <location>
        <begin position="449"/>
        <end position="462"/>
    </location>
</feature>
<name>A0ABS0GIC6_9VIBR</name>
<keyword evidence="2" id="KW-0812">Transmembrane</keyword>
<evidence type="ECO:0000313" key="5">
    <source>
        <dbReference type="Proteomes" id="UP000597206"/>
    </source>
</evidence>
<feature type="signal peptide" evidence="3">
    <location>
        <begin position="1"/>
        <end position="29"/>
    </location>
</feature>
<sequence>MVTMKTRIQRLSVFLSFLMLSLMSLNAYADSFYATVSKNHVVQNEVFQLKITTDEKASSDDIDFSVLQKNFMMGRPNFGHSVTIINGDRSAKSEWTISLAAKRTGIVTIPSFKLNGKMTQSIAIQVTKDSDAPTTNDLVEVQSHLNRTTLYPGESALLKARLIVKADTRRLQNTDIEPPKVNGMELKPASKPNQYQSVQNGMQVTVVDQDFRITAQKPGDFTLTEPKFTGSMIYGNDYDGSTRIVSLETHPKTYQMHVENKPANYHGVWLPTSKLNLSQQWKDGHGNPIQTHTFKTKVGDSISREITLKVAGVSQNQLPDIQINNPDTVRAYSEKPHFETTDNGDVVMTLKQVIIPRQKGNIELPKVSLNWWDVSAKKERTTTIDGMSLQAAASDDQPLPNVAPQPQTPAKVITKTDPGYWPYLTATFALLWMVTLALAIYWKRHGQPNAAQQPNEANAQSPSATKGSPSRSAQALTIEQAIQRRDGIAINKALNAWRHSMVLTAEDEVLLEQEKTQLDAALYARHDGTTTIDGSSLLNFIKHIERKQKKQRGRKQKGSELPPL</sequence>
<organism evidence="4 5">
    <name type="scientific">Vibrio nitrifigilis</name>
    <dbReference type="NCBI Taxonomy" id="2789781"/>
    <lineage>
        <taxon>Bacteria</taxon>
        <taxon>Pseudomonadati</taxon>
        <taxon>Pseudomonadota</taxon>
        <taxon>Gammaproteobacteria</taxon>
        <taxon>Vibrionales</taxon>
        <taxon>Vibrionaceae</taxon>
        <taxon>Vibrio</taxon>
    </lineage>
</organism>
<dbReference type="Pfam" id="PF13584">
    <property type="entry name" value="BatD"/>
    <property type="match status" value="1"/>
</dbReference>
<feature type="transmembrane region" description="Helical" evidence="2">
    <location>
        <begin position="420"/>
        <end position="442"/>
    </location>
</feature>
<keyword evidence="5" id="KW-1185">Reference proteome</keyword>
<gene>
    <name evidence="4" type="ORF">I1A42_16400</name>
</gene>
<keyword evidence="2" id="KW-0472">Membrane</keyword>
<feature type="chain" id="PRO_5046423567" evidence="3">
    <location>
        <begin position="30"/>
        <end position="564"/>
    </location>
</feature>
<evidence type="ECO:0000256" key="1">
    <source>
        <dbReference type="SAM" id="MobiDB-lite"/>
    </source>
</evidence>
<protein>
    <submittedName>
        <fullName evidence="4">BatD family protein</fullName>
    </submittedName>
</protein>
<dbReference type="Proteomes" id="UP000597206">
    <property type="component" value="Unassembled WGS sequence"/>
</dbReference>
<keyword evidence="2" id="KW-1133">Transmembrane helix</keyword>
<feature type="region of interest" description="Disordered" evidence="1">
    <location>
        <begin position="449"/>
        <end position="475"/>
    </location>
</feature>
<dbReference type="EMBL" id="JADPMR010000004">
    <property type="protein sequence ID" value="MBF9002050.1"/>
    <property type="molecule type" value="Genomic_DNA"/>
</dbReference>
<evidence type="ECO:0000256" key="2">
    <source>
        <dbReference type="SAM" id="Phobius"/>
    </source>
</evidence>
<proteinExistence type="predicted"/>
<feature type="compositionally biased region" description="Polar residues" evidence="1">
    <location>
        <begin position="463"/>
        <end position="475"/>
    </location>
</feature>
<comment type="caution">
    <text evidence="4">The sequence shown here is derived from an EMBL/GenBank/DDBJ whole genome shotgun (WGS) entry which is preliminary data.</text>
</comment>
<dbReference type="PANTHER" id="PTHR40940:SF1">
    <property type="entry name" value="PROTEIN BATD"/>
    <property type="match status" value="1"/>
</dbReference>
<dbReference type="InterPro" id="IPR025738">
    <property type="entry name" value="BatD"/>
</dbReference>
<evidence type="ECO:0000256" key="3">
    <source>
        <dbReference type="SAM" id="SignalP"/>
    </source>
</evidence>
<dbReference type="PANTHER" id="PTHR40940">
    <property type="entry name" value="PROTEIN BATD-RELATED"/>
    <property type="match status" value="1"/>
</dbReference>
<keyword evidence="3" id="KW-0732">Signal</keyword>
<accession>A0ABS0GIC6</accession>